<name>A0AAE4VJ69_9RICK</name>
<keyword evidence="1 9" id="KW-0963">Cytoplasm</keyword>
<keyword evidence="4 9" id="KW-0378">Hydrolase</keyword>
<dbReference type="GO" id="GO:0000400">
    <property type="term" value="F:four-way junction DNA binding"/>
    <property type="evidence" value="ECO:0007669"/>
    <property type="project" value="UniProtKB-UniRule"/>
</dbReference>
<comment type="subunit">
    <text evidence="9">Homohexamer. Forms an RuvA(8)-RuvB(12)-Holliday junction (HJ) complex. HJ DNA is sandwiched between 2 RuvA tetramers; dsDNA enters through RuvA and exits via RuvB. An RuvB hexamer assembles on each DNA strand where it exits the tetramer. Each RuvB hexamer is contacted by two RuvA subunits (via domain III) on 2 adjacent RuvB subunits; this complex drives branch migration. In the full resolvosome a probable DNA-RuvA(4)-RuvB(12)-RuvC(2) complex forms which resolves the HJ.</text>
</comment>
<organism evidence="11 12">
    <name type="scientific">Lyticum sinuosum</name>
    <dbReference type="NCBI Taxonomy" id="1332059"/>
    <lineage>
        <taxon>Bacteria</taxon>
        <taxon>Pseudomonadati</taxon>
        <taxon>Pseudomonadota</taxon>
        <taxon>Alphaproteobacteria</taxon>
        <taxon>Rickettsiales</taxon>
        <taxon>Lyticum</taxon>
    </lineage>
</organism>
<feature type="binding site" evidence="9">
    <location>
        <position position="14"/>
    </location>
    <ligand>
        <name>ATP</name>
        <dbReference type="ChEBI" id="CHEBI:30616"/>
    </ligand>
</feature>
<feature type="binding site" evidence="9">
    <location>
        <position position="55"/>
    </location>
    <ligand>
        <name>ATP</name>
        <dbReference type="ChEBI" id="CHEBI:30616"/>
    </ligand>
</feature>
<dbReference type="HAMAP" id="MF_00016">
    <property type="entry name" value="DNA_HJ_migration_RuvB"/>
    <property type="match status" value="1"/>
</dbReference>
<dbReference type="PANTHER" id="PTHR42848">
    <property type="match status" value="1"/>
</dbReference>
<evidence type="ECO:0000256" key="2">
    <source>
        <dbReference type="ARBA" id="ARBA00022741"/>
    </source>
</evidence>
<sequence length="330" mass="37341">MEENIDHNQIISLRPQFLSDFIGNKSIKTNLSIFINGAKIRNDSLDHVLIFGPPGLGKTTLSQIIANEMNSSIKVTSGPIISKPGDLAAILSNIKKNDVIFIDEIHRLNHIVKEMLYSAMEDFAIDFIVGEGPGARSIRISLPNFTLIGATTRPGLLSNPFRDRFGIQLQIEFYKEEELSIIISKYSDKIKANINNKAALMLARSARGTPRIALRLLRRVRDFASDHKTIDENVVILALNMMRIDSLGLDNTDYRYIHYIHFYHDNGPVGIETITAGLSEDRGNIEESIEPYLLQIGFLRRTNRGRIITENAINWLIESKLFYNFVDKNL</sequence>
<comment type="similarity">
    <text evidence="9">Belongs to the RuvB family.</text>
</comment>
<feature type="binding site" evidence="9">
    <location>
        <position position="164"/>
    </location>
    <ligand>
        <name>ATP</name>
        <dbReference type="ChEBI" id="CHEBI:30616"/>
    </ligand>
</feature>
<dbReference type="NCBIfam" id="TIGR00635">
    <property type="entry name" value="ruvB"/>
    <property type="match status" value="1"/>
</dbReference>
<feature type="binding site" evidence="9">
    <location>
        <position position="282"/>
    </location>
    <ligand>
        <name>DNA</name>
        <dbReference type="ChEBI" id="CHEBI:16991"/>
    </ligand>
</feature>
<keyword evidence="6 9" id="KW-0238">DNA-binding</keyword>
<dbReference type="EMBL" id="JARGYU010000001">
    <property type="protein sequence ID" value="MDZ5761005.1"/>
    <property type="molecule type" value="Genomic_DNA"/>
</dbReference>
<feature type="binding site" evidence="9">
    <location>
        <position position="13"/>
    </location>
    <ligand>
        <name>ATP</name>
        <dbReference type="ChEBI" id="CHEBI:30616"/>
    </ligand>
</feature>
<feature type="binding site" evidence="9">
    <location>
        <position position="58"/>
    </location>
    <ligand>
        <name>ATP</name>
        <dbReference type="ChEBI" id="CHEBI:30616"/>
    </ligand>
</feature>
<feature type="region of interest" description="Head domain (RuvB-H)" evidence="9">
    <location>
        <begin position="246"/>
        <end position="330"/>
    </location>
</feature>
<keyword evidence="7 9" id="KW-0233">DNA recombination</keyword>
<evidence type="ECO:0000313" key="11">
    <source>
        <dbReference type="EMBL" id="MDZ5761005.1"/>
    </source>
</evidence>
<evidence type="ECO:0000256" key="1">
    <source>
        <dbReference type="ARBA" id="ARBA00022490"/>
    </source>
</evidence>
<comment type="function">
    <text evidence="9">The RuvA-RuvB-RuvC complex processes Holliday junction (HJ) DNA during genetic recombination and DNA repair, while the RuvA-RuvB complex plays an important role in the rescue of blocked DNA replication forks via replication fork reversal (RFR). RuvA specifically binds to HJ cruciform DNA, conferring on it an open structure. The RuvB hexamer acts as an ATP-dependent pump, pulling dsDNA into and through the RuvAB complex. RuvB forms 2 homohexamers on either side of HJ DNA bound by 1 or 2 RuvA tetramers; 4 subunits per hexamer contact DNA at a time. Coordinated motions by a converter formed by DNA-disengaged RuvB subunits stimulates ATP hydrolysis and nucleotide exchange. Immobilization of the converter enables RuvB to convert the ATP-contained energy into a lever motion, pulling 2 nucleotides of DNA out of the RuvA tetramer per ATP hydrolyzed, thus driving DNA branch migration. The RuvB motors rotate together with the DNA substrate, which together with the progressing nucleotide cycle form the mechanistic basis for DNA recombination by continuous HJ branch migration. Branch migration allows RuvC to scan DNA until it finds its consensus sequence, where it cleaves and resolves cruciform DNA.</text>
</comment>
<dbReference type="Gene3D" id="1.10.8.60">
    <property type="match status" value="1"/>
</dbReference>
<comment type="caution">
    <text evidence="11">The sequence shown here is derived from an EMBL/GenBank/DDBJ whole genome shotgun (WGS) entry which is preliminary data.</text>
</comment>
<dbReference type="GO" id="GO:0006281">
    <property type="term" value="P:DNA repair"/>
    <property type="evidence" value="ECO:0007669"/>
    <property type="project" value="UniProtKB-UniRule"/>
</dbReference>
<keyword evidence="2 9" id="KW-0547">Nucleotide-binding</keyword>
<evidence type="ECO:0000256" key="9">
    <source>
        <dbReference type="HAMAP-Rule" id="MF_00016"/>
    </source>
</evidence>
<dbReference type="InterPro" id="IPR008823">
    <property type="entry name" value="RuvB_wg_C"/>
</dbReference>
<dbReference type="InterPro" id="IPR036388">
    <property type="entry name" value="WH-like_DNA-bd_sf"/>
</dbReference>
<dbReference type="InterPro" id="IPR036390">
    <property type="entry name" value="WH_DNA-bd_sf"/>
</dbReference>
<feature type="binding site" evidence="9">
    <location>
        <position position="306"/>
    </location>
    <ligand>
        <name>DNA</name>
        <dbReference type="ChEBI" id="CHEBI:16991"/>
    </ligand>
</feature>
<keyword evidence="8 9" id="KW-0234">DNA repair</keyword>
<dbReference type="NCBIfam" id="NF000868">
    <property type="entry name" value="PRK00080.1"/>
    <property type="match status" value="1"/>
</dbReference>
<dbReference type="CDD" id="cd00009">
    <property type="entry name" value="AAA"/>
    <property type="match status" value="1"/>
</dbReference>
<dbReference type="SUPFAM" id="SSF46785">
    <property type="entry name" value="Winged helix' DNA-binding domain"/>
    <property type="match status" value="1"/>
</dbReference>
<evidence type="ECO:0000256" key="8">
    <source>
        <dbReference type="ARBA" id="ARBA00023204"/>
    </source>
</evidence>
<comment type="subcellular location">
    <subcellularLocation>
        <location evidence="9">Cytoplasm</location>
    </subcellularLocation>
</comment>
<dbReference type="GO" id="GO:0048476">
    <property type="term" value="C:Holliday junction resolvase complex"/>
    <property type="evidence" value="ECO:0007669"/>
    <property type="project" value="UniProtKB-UniRule"/>
</dbReference>
<keyword evidence="11" id="KW-0347">Helicase</keyword>
<dbReference type="InterPro" id="IPR003593">
    <property type="entry name" value="AAA+_ATPase"/>
</dbReference>
<feature type="binding site" evidence="9">
    <location>
        <begin position="121"/>
        <end position="123"/>
    </location>
    <ligand>
        <name>ATP</name>
        <dbReference type="ChEBI" id="CHEBI:30616"/>
    </ligand>
</feature>
<dbReference type="GO" id="GO:0005737">
    <property type="term" value="C:cytoplasm"/>
    <property type="evidence" value="ECO:0007669"/>
    <property type="project" value="UniProtKB-SubCell"/>
</dbReference>
<dbReference type="InterPro" id="IPR004605">
    <property type="entry name" value="DNA_helicase_Holl-junc_RuvB"/>
</dbReference>
<comment type="catalytic activity">
    <reaction evidence="9">
        <text>ATP + H2O = ADP + phosphate + H(+)</text>
        <dbReference type="Rhea" id="RHEA:13065"/>
        <dbReference type="ChEBI" id="CHEBI:15377"/>
        <dbReference type="ChEBI" id="CHEBI:15378"/>
        <dbReference type="ChEBI" id="CHEBI:30616"/>
        <dbReference type="ChEBI" id="CHEBI:43474"/>
        <dbReference type="ChEBI" id="CHEBI:456216"/>
    </reaction>
</comment>
<gene>
    <name evidence="9" type="primary">ruvB</name>
    <name evidence="11" type="ORF">Lyticum_00165</name>
</gene>
<comment type="caution">
    <text evidence="9">Lacks conserved residue(s) required for the propagation of feature annotation.</text>
</comment>
<dbReference type="SMART" id="SM00382">
    <property type="entry name" value="AAA"/>
    <property type="match status" value="1"/>
</dbReference>
<evidence type="ECO:0000256" key="5">
    <source>
        <dbReference type="ARBA" id="ARBA00022840"/>
    </source>
</evidence>
<feature type="binding site" evidence="9">
    <location>
        <position position="60"/>
    </location>
    <ligand>
        <name>ATP</name>
        <dbReference type="ChEBI" id="CHEBI:30616"/>
    </ligand>
</feature>
<keyword evidence="12" id="KW-1185">Reference proteome</keyword>
<dbReference type="GO" id="GO:0016787">
    <property type="term" value="F:hydrolase activity"/>
    <property type="evidence" value="ECO:0007669"/>
    <property type="project" value="UniProtKB-KW"/>
</dbReference>
<keyword evidence="5 9" id="KW-0067">ATP-binding</keyword>
<feature type="binding site" evidence="9">
    <location>
        <position position="59"/>
    </location>
    <ligand>
        <name>Mg(2+)</name>
        <dbReference type="ChEBI" id="CHEBI:18420"/>
    </ligand>
</feature>
<dbReference type="PANTHER" id="PTHR42848:SF1">
    <property type="entry name" value="HOLLIDAY JUNCTION BRANCH MIGRATION COMPLEX SUBUNIT RUVB"/>
    <property type="match status" value="1"/>
</dbReference>
<dbReference type="Pfam" id="PF05496">
    <property type="entry name" value="RuvB_N"/>
    <property type="match status" value="1"/>
</dbReference>
<feature type="domain" description="AAA+ ATPase" evidence="10">
    <location>
        <begin position="44"/>
        <end position="172"/>
    </location>
</feature>
<comment type="domain">
    <text evidence="9">Has 3 domains, the large (RuvB-L) and small ATPase (RuvB-S) domains and the C-terminal head (RuvB-H) domain. The head domain binds DNA, while the ATPase domains jointly bind ATP, ADP or are empty depending on the state of the subunit in the translocation cycle. During a single DNA translocation step the structure of each domain remains the same, but their relative positions change.</text>
</comment>
<accession>A0AAE4VJ69</accession>
<dbReference type="Pfam" id="PF05491">
    <property type="entry name" value="WHD_RuvB"/>
    <property type="match status" value="1"/>
</dbReference>
<evidence type="ECO:0000259" key="10">
    <source>
        <dbReference type="SMART" id="SM00382"/>
    </source>
</evidence>
<evidence type="ECO:0000256" key="3">
    <source>
        <dbReference type="ARBA" id="ARBA00022763"/>
    </source>
</evidence>
<dbReference type="GO" id="GO:0009378">
    <property type="term" value="F:four-way junction helicase activity"/>
    <property type="evidence" value="ECO:0007669"/>
    <property type="project" value="InterPro"/>
</dbReference>
<dbReference type="InterPro" id="IPR041445">
    <property type="entry name" value="AAA_lid_4"/>
</dbReference>
<dbReference type="SUPFAM" id="SSF52540">
    <property type="entry name" value="P-loop containing nucleoside triphosphate hydrolases"/>
    <property type="match status" value="1"/>
</dbReference>
<dbReference type="RefSeq" id="WP_322498437.1">
    <property type="nucleotide sequence ID" value="NZ_JARGYU010000001.1"/>
</dbReference>
<feature type="binding site" evidence="9">
    <location>
        <position position="59"/>
    </location>
    <ligand>
        <name>ATP</name>
        <dbReference type="ChEBI" id="CHEBI:30616"/>
    </ligand>
</feature>
<reference evidence="11" key="1">
    <citation type="submission" date="2023-02" db="EMBL/GenBank/DDBJ databases">
        <title>Host association and intracellularity evolved multiple times independently in the Rickettsiales.</title>
        <authorList>
            <person name="Castelli M."/>
            <person name="Nardi T."/>
            <person name="Gammuto L."/>
            <person name="Bellinzona G."/>
            <person name="Sabaneyeva E."/>
            <person name="Potekhin A."/>
            <person name="Serra V."/>
            <person name="Petroni G."/>
            <person name="Sassera D."/>
        </authorList>
    </citation>
    <scope>NUCLEOTIDE SEQUENCE</scope>
    <source>
        <strain evidence="11">USBL-36I1</strain>
    </source>
</reference>
<evidence type="ECO:0000313" key="12">
    <source>
        <dbReference type="Proteomes" id="UP001289135"/>
    </source>
</evidence>
<evidence type="ECO:0000256" key="4">
    <source>
        <dbReference type="ARBA" id="ARBA00022801"/>
    </source>
</evidence>
<dbReference type="Gene3D" id="3.40.50.300">
    <property type="entry name" value="P-loop containing nucleotide triphosphate hydrolases"/>
    <property type="match status" value="1"/>
</dbReference>
<dbReference type="Proteomes" id="UP001289135">
    <property type="component" value="Unassembled WGS sequence"/>
</dbReference>
<proteinExistence type="inferred from homology"/>
<keyword evidence="3 9" id="KW-0227">DNA damage</keyword>
<protein>
    <recommendedName>
        <fullName evidence="9">Holliday junction branch migration complex subunit RuvB</fullName>
        <ecNumber evidence="9">3.6.4.-</ecNumber>
    </recommendedName>
</protein>
<feature type="binding site" evidence="9">
    <location>
        <position position="211"/>
    </location>
    <ligand>
        <name>ATP</name>
        <dbReference type="ChEBI" id="CHEBI:30616"/>
    </ligand>
</feature>
<dbReference type="GO" id="GO:0005524">
    <property type="term" value="F:ATP binding"/>
    <property type="evidence" value="ECO:0007669"/>
    <property type="project" value="UniProtKB-UniRule"/>
</dbReference>
<dbReference type="InterPro" id="IPR008824">
    <property type="entry name" value="RuvB-like_N"/>
</dbReference>
<dbReference type="Pfam" id="PF17864">
    <property type="entry name" value="AAA_lid_4"/>
    <property type="match status" value="1"/>
</dbReference>
<dbReference type="GO" id="GO:0006310">
    <property type="term" value="P:DNA recombination"/>
    <property type="evidence" value="ECO:0007669"/>
    <property type="project" value="UniProtKB-UniRule"/>
</dbReference>
<feature type="binding site" evidence="9">
    <location>
        <position position="174"/>
    </location>
    <ligand>
        <name>ATP</name>
        <dbReference type="ChEBI" id="CHEBI:30616"/>
    </ligand>
</feature>
<dbReference type="Gene3D" id="1.10.10.10">
    <property type="entry name" value="Winged helix-like DNA-binding domain superfamily/Winged helix DNA-binding domain"/>
    <property type="match status" value="1"/>
</dbReference>
<evidence type="ECO:0000256" key="6">
    <source>
        <dbReference type="ARBA" id="ARBA00023125"/>
    </source>
</evidence>
<feature type="binding site" evidence="9">
    <location>
        <position position="301"/>
    </location>
    <ligand>
        <name>DNA</name>
        <dbReference type="ChEBI" id="CHEBI:16991"/>
    </ligand>
</feature>
<dbReference type="InterPro" id="IPR027417">
    <property type="entry name" value="P-loop_NTPase"/>
</dbReference>
<dbReference type="AlphaFoldDB" id="A0AAE4VJ69"/>
<evidence type="ECO:0000256" key="7">
    <source>
        <dbReference type="ARBA" id="ARBA00023172"/>
    </source>
</evidence>
<dbReference type="EC" id="3.6.4.-" evidence="9"/>